<keyword evidence="3" id="KW-1185">Reference proteome</keyword>
<feature type="region of interest" description="Disordered" evidence="1">
    <location>
        <begin position="77"/>
        <end position="154"/>
    </location>
</feature>
<dbReference type="Pfam" id="PF11167">
    <property type="entry name" value="DUF2953"/>
    <property type="match status" value="1"/>
</dbReference>
<dbReference type="EMBL" id="JBBMEJ010000010">
    <property type="protein sequence ID" value="MEQ2371244.1"/>
    <property type="molecule type" value="Genomic_DNA"/>
</dbReference>
<feature type="compositionally biased region" description="Basic residues" evidence="1">
    <location>
        <begin position="91"/>
        <end position="102"/>
    </location>
</feature>
<dbReference type="Proteomes" id="UP001473063">
    <property type="component" value="Unassembled WGS sequence"/>
</dbReference>
<name>A0ABV1BGC8_9FIRM</name>
<organism evidence="2 3">
    <name type="scientific">Blautia aquisgranensis</name>
    <dbReference type="NCBI Taxonomy" id="3133153"/>
    <lineage>
        <taxon>Bacteria</taxon>
        <taxon>Bacillati</taxon>
        <taxon>Bacillota</taxon>
        <taxon>Clostridia</taxon>
        <taxon>Lachnospirales</taxon>
        <taxon>Lachnospiraceae</taxon>
        <taxon>Blautia</taxon>
    </lineage>
</organism>
<dbReference type="RefSeq" id="WP_349056855.1">
    <property type="nucleotide sequence ID" value="NZ_JBBMEJ010000010.1"/>
</dbReference>
<proteinExistence type="predicted"/>
<feature type="compositionally biased region" description="Basic and acidic residues" evidence="1">
    <location>
        <begin position="103"/>
        <end position="153"/>
    </location>
</feature>
<accession>A0ABV1BGC8</accession>
<sequence length="359" mass="41643">MIFLVLLLLLFCPVRYRARAEKERAVGIKEIEAFGEVSWLFHGIAVKAFFRNGTPEFEFYILGISFSRIKKLFHRKKKKPHSFTTGESEKKRSRSGNKKQKNKKEESQKPSVRIIDETDKPKGISRDSQKDTEPEKNITFDISKSEDDNRTEVQKPYVQKTVQTEKMDENISDSDLENQKENRFISLIFEIAGRIKKAVSGFGTVIRKALGIPSRIFEKIQNIRLTIKKFCGKINWYKEFIDHPRTREAIFFVWKDAKKLLHHILPTRLTGKITFGSEDPAITGTVLAVMGMTIPFHKNAIAVNPLFDGENVLEGEVMLKGRIYGVILLKMAAELYFNKNIKYVIHRWRHKEVNHGERE</sequence>
<gene>
    <name evidence="2" type="ORF">WMO28_09860</name>
</gene>
<evidence type="ECO:0000313" key="2">
    <source>
        <dbReference type="EMBL" id="MEQ2371244.1"/>
    </source>
</evidence>
<reference evidence="2 3" key="1">
    <citation type="submission" date="2024-03" db="EMBL/GenBank/DDBJ databases">
        <title>Human intestinal bacterial collection.</title>
        <authorList>
            <person name="Pauvert C."/>
            <person name="Hitch T.C.A."/>
            <person name="Clavel T."/>
        </authorList>
    </citation>
    <scope>NUCLEOTIDE SEQUENCE [LARGE SCALE GENOMIC DNA]</scope>
    <source>
        <strain evidence="2 3">CLA-JM-H16</strain>
    </source>
</reference>
<comment type="caution">
    <text evidence="2">The sequence shown here is derived from an EMBL/GenBank/DDBJ whole genome shotgun (WGS) entry which is preliminary data.</text>
</comment>
<evidence type="ECO:0000256" key="1">
    <source>
        <dbReference type="SAM" id="MobiDB-lite"/>
    </source>
</evidence>
<protein>
    <submittedName>
        <fullName evidence="2">DUF2953 domain-containing protein</fullName>
    </submittedName>
</protein>
<evidence type="ECO:0000313" key="3">
    <source>
        <dbReference type="Proteomes" id="UP001473063"/>
    </source>
</evidence>
<dbReference type="InterPro" id="IPR021338">
    <property type="entry name" value="DUF2953"/>
</dbReference>